<dbReference type="RefSeq" id="WP_056937031.1">
    <property type="nucleotide sequence ID" value="NZ_AZFN01000006.1"/>
</dbReference>
<evidence type="ECO:0000313" key="4">
    <source>
        <dbReference type="Proteomes" id="UP000051739"/>
    </source>
</evidence>
<dbReference type="Gene3D" id="3.30.70.1950">
    <property type="match status" value="1"/>
</dbReference>
<feature type="compositionally biased region" description="Acidic residues" evidence="2">
    <location>
        <begin position="118"/>
        <end position="128"/>
    </location>
</feature>
<keyword evidence="4" id="KW-1185">Reference proteome</keyword>
<proteinExistence type="inferred from homology"/>
<comment type="similarity">
    <text evidence="1">Belongs to the MecA family.</text>
</comment>
<organism evidence="3 4">
    <name type="scientific">Limosilactobacillus gastricus DSM 16045</name>
    <dbReference type="NCBI Taxonomy" id="1423749"/>
    <lineage>
        <taxon>Bacteria</taxon>
        <taxon>Bacillati</taxon>
        <taxon>Bacillota</taxon>
        <taxon>Bacilli</taxon>
        <taxon>Lactobacillales</taxon>
        <taxon>Lactobacillaceae</taxon>
        <taxon>Limosilactobacillus</taxon>
    </lineage>
</organism>
<feature type="region of interest" description="Disordered" evidence="2">
    <location>
        <begin position="110"/>
        <end position="131"/>
    </location>
</feature>
<dbReference type="InterPro" id="IPR008681">
    <property type="entry name" value="Neg-reg_MecA"/>
</dbReference>
<evidence type="ECO:0000313" key="3">
    <source>
        <dbReference type="EMBL" id="KRM02875.1"/>
    </source>
</evidence>
<dbReference type="AlphaFoldDB" id="A0A0R1VFH1"/>
<dbReference type="Pfam" id="PF05389">
    <property type="entry name" value="MecA"/>
    <property type="match status" value="1"/>
</dbReference>
<reference evidence="3 4" key="1">
    <citation type="journal article" date="2015" name="Genome Announc.">
        <title>Expanding the biotechnology potential of lactobacilli through comparative genomics of 213 strains and associated genera.</title>
        <authorList>
            <person name="Sun Z."/>
            <person name="Harris H.M."/>
            <person name="McCann A."/>
            <person name="Guo C."/>
            <person name="Argimon S."/>
            <person name="Zhang W."/>
            <person name="Yang X."/>
            <person name="Jeffery I.B."/>
            <person name="Cooney J.C."/>
            <person name="Kagawa T.F."/>
            <person name="Liu W."/>
            <person name="Song Y."/>
            <person name="Salvetti E."/>
            <person name="Wrobel A."/>
            <person name="Rasinkangas P."/>
            <person name="Parkhill J."/>
            <person name="Rea M.C."/>
            <person name="O'Sullivan O."/>
            <person name="Ritari J."/>
            <person name="Douillard F.P."/>
            <person name="Paul Ross R."/>
            <person name="Yang R."/>
            <person name="Briner A.E."/>
            <person name="Felis G.E."/>
            <person name="de Vos W.M."/>
            <person name="Barrangou R."/>
            <person name="Klaenhammer T.R."/>
            <person name="Caufield P.W."/>
            <person name="Cui Y."/>
            <person name="Zhang H."/>
            <person name="O'Toole P.W."/>
        </authorList>
    </citation>
    <scope>NUCLEOTIDE SEQUENCE [LARGE SCALE GENOMIC DNA]</scope>
    <source>
        <strain evidence="3 4">DSM 16045</strain>
    </source>
</reference>
<dbReference type="PIRSF" id="PIRSF029008">
    <property type="entry name" value="MecA"/>
    <property type="match status" value="1"/>
</dbReference>
<accession>A0A0R1VFH1</accession>
<dbReference type="PATRIC" id="fig|1423749.3.peg.1625"/>
<gene>
    <name evidence="3" type="ORF">FC60_GL001572</name>
</gene>
<evidence type="ECO:0000256" key="1">
    <source>
        <dbReference type="ARBA" id="ARBA00005397"/>
    </source>
</evidence>
<name>A0A0R1VFH1_9LACO</name>
<dbReference type="PANTHER" id="PTHR39161">
    <property type="entry name" value="ADAPTER PROTEIN MECA"/>
    <property type="match status" value="1"/>
</dbReference>
<protein>
    <submittedName>
        <fullName evidence="3">Competence negative regulator</fullName>
    </submittedName>
</protein>
<evidence type="ECO:0000256" key="2">
    <source>
        <dbReference type="SAM" id="MobiDB-lite"/>
    </source>
</evidence>
<dbReference type="EMBL" id="AZFN01000006">
    <property type="protein sequence ID" value="KRM02875.1"/>
    <property type="molecule type" value="Genomic_DNA"/>
</dbReference>
<dbReference type="InterPro" id="IPR038471">
    <property type="entry name" value="MecA_C_sf"/>
</dbReference>
<sequence length="233" mass="27179">MMEVNRLDDDTLQVIISQDDLEARGITMLDLMGDQHQIQEFFYQVLEEVDTENQFKDNDSVTFQVLQSPSGIELIISKNNSFLDNPELLQQHQEQLFKFLKKELQAHDRKTTISDHDDSSEEQTDEIESALNDPDLQKYTKVVSFADFEDFIELSRLADTSNLASDLYKYQDHYYLILTFFENGDLTPEAIRDRLGIVYEYANESSMDPMLLREHGQHVMTQAAFELARHYFA</sequence>
<dbReference type="PANTHER" id="PTHR39161:SF1">
    <property type="entry name" value="ADAPTER PROTEIN MECA 1"/>
    <property type="match status" value="1"/>
</dbReference>
<comment type="caution">
    <text evidence="3">The sequence shown here is derived from an EMBL/GenBank/DDBJ whole genome shotgun (WGS) entry which is preliminary data.</text>
</comment>
<dbReference type="Proteomes" id="UP000051739">
    <property type="component" value="Unassembled WGS sequence"/>
</dbReference>